<feature type="transmembrane region" description="Helical" evidence="7">
    <location>
        <begin position="120"/>
        <end position="144"/>
    </location>
</feature>
<evidence type="ECO:0000256" key="2">
    <source>
        <dbReference type="ARBA" id="ARBA00022448"/>
    </source>
</evidence>
<protein>
    <submittedName>
        <fullName evidence="10">Binding-protein-dependent transport systems inner membrane component</fullName>
    </submittedName>
</protein>
<dbReference type="PANTHER" id="PTHR43386">
    <property type="entry name" value="OLIGOPEPTIDE TRANSPORT SYSTEM PERMEASE PROTEIN APPC"/>
    <property type="match status" value="1"/>
</dbReference>
<evidence type="ECO:0000256" key="5">
    <source>
        <dbReference type="ARBA" id="ARBA00022989"/>
    </source>
</evidence>
<dbReference type="OrthoDB" id="9776213at2"/>
<reference evidence="11" key="1">
    <citation type="submission" date="2009-11" db="EMBL/GenBank/DDBJ databases">
        <title>The complete chromosome 2 of Sphaerobacter thermophilus DSM 20745.</title>
        <authorList>
            <person name="Lucas S."/>
            <person name="Copeland A."/>
            <person name="Lapidus A."/>
            <person name="Glavina del Rio T."/>
            <person name="Dalin E."/>
            <person name="Tice H."/>
            <person name="Bruce D."/>
            <person name="Goodwin L."/>
            <person name="Pitluck S."/>
            <person name="Kyrpides N."/>
            <person name="Mavromatis K."/>
            <person name="Ivanova N."/>
            <person name="Mikhailova N."/>
            <person name="LaButti K.M."/>
            <person name="Clum A."/>
            <person name="Sun H.I."/>
            <person name="Brettin T."/>
            <person name="Detter J.C."/>
            <person name="Han C."/>
            <person name="Larimer F."/>
            <person name="Land M."/>
            <person name="Hauser L."/>
            <person name="Markowitz V."/>
            <person name="Cheng J.F."/>
            <person name="Hugenholtz P."/>
            <person name="Woyke T."/>
            <person name="Wu D."/>
            <person name="Steenblock K."/>
            <person name="Schneider S."/>
            <person name="Pukall R."/>
            <person name="Goeker M."/>
            <person name="Klenk H.P."/>
            <person name="Eisen J.A."/>
        </authorList>
    </citation>
    <scope>NUCLEOTIDE SEQUENCE [LARGE SCALE GENOMIC DNA]</scope>
    <source>
        <strain evidence="11">ATCC 49802 / DSM 20745 / S 6022</strain>
    </source>
</reference>
<comment type="similarity">
    <text evidence="7">Belongs to the binding-protein-dependent transport system permease family.</text>
</comment>
<name>D1C941_SPHTD</name>
<dbReference type="GO" id="GO:0055085">
    <property type="term" value="P:transmembrane transport"/>
    <property type="evidence" value="ECO:0007669"/>
    <property type="project" value="InterPro"/>
</dbReference>
<dbReference type="PANTHER" id="PTHR43386:SF1">
    <property type="entry name" value="D,D-DIPEPTIDE TRANSPORT SYSTEM PERMEASE PROTEIN DDPC-RELATED"/>
    <property type="match status" value="1"/>
</dbReference>
<evidence type="ECO:0000256" key="7">
    <source>
        <dbReference type="RuleBase" id="RU363032"/>
    </source>
</evidence>
<dbReference type="InterPro" id="IPR035906">
    <property type="entry name" value="MetI-like_sf"/>
</dbReference>
<organism evidence="10 11">
    <name type="scientific">Sphaerobacter thermophilus (strain ATCC 49802 / DSM 20745 / KCCM 41009 / NCIMB 13125 / S 6022)</name>
    <dbReference type="NCBI Taxonomy" id="479434"/>
    <lineage>
        <taxon>Bacteria</taxon>
        <taxon>Pseudomonadati</taxon>
        <taxon>Thermomicrobiota</taxon>
        <taxon>Thermomicrobia</taxon>
        <taxon>Sphaerobacterales</taxon>
        <taxon>Sphaerobacterineae</taxon>
        <taxon>Sphaerobacteraceae</taxon>
        <taxon>Sphaerobacter</taxon>
    </lineage>
</organism>
<dbReference type="Pfam" id="PF12911">
    <property type="entry name" value="OppC_N"/>
    <property type="match status" value="1"/>
</dbReference>
<dbReference type="KEGG" id="sti:Sthe_2927"/>
<evidence type="ECO:0000256" key="3">
    <source>
        <dbReference type="ARBA" id="ARBA00022475"/>
    </source>
</evidence>
<keyword evidence="3" id="KW-1003">Cell membrane</keyword>
<dbReference type="InterPro" id="IPR025966">
    <property type="entry name" value="OppC_N"/>
</dbReference>
<dbReference type="Proteomes" id="UP000002027">
    <property type="component" value="Chromosome 2"/>
</dbReference>
<evidence type="ECO:0000313" key="10">
    <source>
        <dbReference type="EMBL" id="ACZ40334.1"/>
    </source>
</evidence>
<dbReference type="RefSeq" id="WP_012873370.1">
    <property type="nucleotide sequence ID" value="NC_013524.1"/>
</dbReference>
<keyword evidence="5 7" id="KW-1133">Transmembrane helix</keyword>
<feature type="compositionally biased region" description="Basic and acidic residues" evidence="8">
    <location>
        <begin position="1"/>
        <end position="14"/>
    </location>
</feature>
<dbReference type="PROSITE" id="PS50928">
    <property type="entry name" value="ABC_TM1"/>
    <property type="match status" value="1"/>
</dbReference>
<reference evidence="10 11" key="2">
    <citation type="journal article" date="2010" name="Stand. Genomic Sci.">
        <title>Complete genome sequence of Desulfohalobium retbaense type strain (HR(100)).</title>
        <authorList>
            <person name="Spring S."/>
            <person name="Nolan M."/>
            <person name="Lapidus A."/>
            <person name="Glavina Del Rio T."/>
            <person name="Copeland A."/>
            <person name="Tice H."/>
            <person name="Cheng J.F."/>
            <person name="Lucas S."/>
            <person name="Land M."/>
            <person name="Chen F."/>
            <person name="Bruce D."/>
            <person name="Goodwin L."/>
            <person name="Pitluck S."/>
            <person name="Ivanova N."/>
            <person name="Mavromatis K."/>
            <person name="Mikhailova N."/>
            <person name="Pati A."/>
            <person name="Chen A."/>
            <person name="Palaniappan K."/>
            <person name="Hauser L."/>
            <person name="Chang Y.J."/>
            <person name="Jeffries C.D."/>
            <person name="Munk C."/>
            <person name="Kiss H."/>
            <person name="Chain P."/>
            <person name="Han C."/>
            <person name="Brettin T."/>
            <person name="Detter J.C."/>
            <person name="Schuler E."/>
            <person name="Goker M."/>
            <person name="Rohde M."/>
            <person name="Bristow J."/>
            <person name="Eisen J.A."/>
            <person name="Markowitz V."/>
            <person name="Hugenholtz P."/>
            <person name="Kyrpides N.C."/>
            <person name="Klenk H.P."/>
        </authorList>
    </citation>
    <scope>NUCLEOTIDE SEQUENCE [LARGE SCALE GENOMIC DNA]</scope>
    <source>
        <strain evidence="11">ATCC 49802 / DSM 20745 / S 6022</strain>
    </source>
</reference>
<evidence type="ECO:0000313" key="11">
    <source>
        <dbReference type="Proteomes" id="UP000002027"/>
    </source>
</evidence>
<feature type="region of interest" description="Disordered" evidence="8">
    <location>
        <begin position="1"/>
        <end position="33"/>
    </location>
</feature>
<feature type="transmembrane region" description="Helical" evidence="7">
    <location>
        <begin position="151"/>
        <end position="171"/>
    </location>
</feature>
<comment type="subcellular location">
    <subcellularLocation>
        <location evidence="1 7">Cell membrane</location>
        <topology evidence="1 7">Multi-pass membrane protein</topology>
    </subcellularLocation>
</comment>
<accession>D1C941</accession>
<dbReference type="AlphaFoldDB" id="D1C941"/>
<keyword evidence="4 7" id="KW-0812">Transmembrane</keyword>
<dbReference type="STRING" id="479434.Sthe_2927"/>
<keyword evidence="2 7" id="KW-0813">Transport</keyword>
<keyword evidence="11" id="KW-1185">Reference proteome</keyword>
<evidence type="ECO:0000256" key="8">
    <source>
        <dbReference type="SAM" id="MobiDB-lite"/>
    </source>
</evidence>
<dbReference type="eggNOG" id="COG1173">
    <property type="taxonomic scope" value="Bacteria"/>
</dbReference>
<dbReference type="InterPro" id="IPR050366">
    <property type="entry name" value="BP-dependent_transpt_permease"/>
</dbReference>
<dbReference type="InterPro" id="IPR000515">
    <property type="entry name" value="MetI-like"/>
</dbReference>
<evidence type="ECO:0000256" key="6">
    <source>
        <dbReference type="ARBA" id="ARBA00023136"/>
    </source>
</evidence>
<feature type="domain" description="ABC transmembrane type-1" evidence="9">
    <location>
        <begin position="116"/>
        <end position="305"/>
    </location>
</feature>
<feature type="transmembrane region" description="Helical" evidence="7">
    <location>
        <begin position="177"/>
        <end position="198"/>
    </location>
</feature>
<keyword evidence="6 7" id="KW-0472">Membrane</keyword>
<dbReference type="HOGENOM" id="CLU_028518_1_1_0"/>
<evidence type="ECO:0000256" key="1">
    <source>
        <dbReference type="ARBA" id="ARBA00004651"/>
    </source>
</evidence>
<dbReference type="GO" id="GO:0005886">
    <property type="term" value="C:plasma membrane"/>
    <property type="evidence" value="ECO:0007669"/>
    <property type="project" value="UniProtKB-SubCell"/>
</dbReference>
<dbReference type="InParanoid" id="D1C941"/>
<gene>
    <name evidence="10" type="ordered locus">Sthe_2927</name>
</gene>
<feature type="transmembrane region" description="Helical" evidence="7">
    <location>
        <begin position="284"/>
        <end position="305"/>
    </location>
</feature>
<evidence type="ECO:0000259" key="9">
    <source>
        <dbReference type="PROSITE" id="PS50928"/>
    </source>
</evidence>
<sequence length="319" mass="34783">MAEVRPEGFAERRPAAPATSRVADDLSRVGRTKPRSNAQQAWARFRRNRLAMASIVVVLLVFAFGFGAPLISRYVTHVGYDTQSLLDKFKKPGEDGYILGTDNLGRDVLTRLAYGARMSMMVAILAVASALLLGGTLGSLAGYYGRWIDSVIMRFVDIMLSIPSLFLLIFINTLFTVGATALAFVIASVSWMGLARLIRGEIMSIKRRDYVEAARVLGAPDSRIITRHILPNVTPIVIVWATLALPAFILVEAALSFLGLGVQVPVPSLGNMLSDAITYISHSWSLIFIPGFVIYITVLAINLFGNGLRDALDPRLGEN</sequence>
<dbReference type="EMBL" id="CP001824">
    <property type="protein sequence ID" value="ACZ40334.1"/>
    <property type="molecule type" value="Genomic_DNA"/>
</dbReference>
<dbReference type="Gene3D" id="1.10.3720.10">
    <property type="entry name" value="MetI-like"/>
    <property type="match status" value="1"/>
</dbReference>
<proteinExistence type="inferred from homology"/>
<evidence type="ECO:0000256" key="4">
    <source>
        <dbReference type="ARBA" id="ARBA00022692"/>
    </source>
</evidence>
<feature type="transmembrane region" description="Helical" evidence="7">
    <location>
        <begin position="50"/>
        <end position="71"/>
    </location>
</feature>
<dbReference type="CDD" id="cd06261">
    <property type="entry name" value="TM_PBP2"/>
    <property type="match status" value="1"/>
</dbReference>
<feature type="transmembrane region" description="Helical" evidence="7">
    <location>
        <begin position="237"/>
        <end position="264"/>
    </location>
</feature>
<dbReference type="SUPFAM" id="SSF161098">
    <property type="entry name" value="MetI-like"/>
    <property type="match status" value="1"/>
</dbReference>
<dbReference type="Pfam" id="PF00528">
    <property type="entry name" value="BPD_transp_1"/>
    <property type="match status" value="1"/>
</dbReference>